<keyword evidence="7" id="KW-0809">Transit peptide</keyword>
<dbReference type="HOGENOM" id="CLU_029631_3_2_1"/>
<evidence type="ECO:0000256" key="10">
    <source>
        <dbReference type="ARBA" id="ARBA00023133"/>
    </source>
</evidence>
<dbReference type="CTD" id="20216519"/>
<dbReference type="EMBL" id="AMQM01006409">
    <property type="status" value="NOT_ANNOTATED_CDS"/>
    <property type="molecule type" value="Genomic_DNA"/>
</dbReference>
<reference evidence="16" key="3">
    <citation type="submission" date="2015-06" db="UniProtKB">
        <authorList>
            <consortium name="EnsemblMetazoa"/>
        </authorList>
    </citation>
    <scope>IDENTIFICATION</scope>
</reference>
<evidence type="ECO:0000256" key="9">
    <source>
        <dbReference type="ARBA" id="ARBA00023128"/>
    </source>
</evidence>
<feature type="transmembrane region" description="Helical" evidence="14">
    <location>
        <begin position="131"/>
        <end position="155"/>
    </location>
</feature>
<dbReference type="InterPro" id="IPR000537">
    <property type="entry name" value="UbiA_prenyltransferase"/>
</dbReference>
<dbReference type="Gene3D" id="1.10.357.140">
    <property type="entry name" value="UbiA prenyltransferase"/>
    <property type="match status" value="1"/>
</dbReference>
<dbReference type="KEGG" id="hro:HELRODRAFT_85716"/>
<dbReference type="GO" id="GO:0008495">
    <property type="term" value="F:protoheme IX farnesyltransferase activity"/>
    <property type="evidence" value="ECO:0000318"/>
    <property type="project" value="GO_Central"/>
</dbReference>
<dbReference type="GO" id="GO:0031966">
    <property type="term" value="C:mitochondrial membrane"/>
    <property type="evidence" value="ECO:0007669"/>
    <property type="project" value="UniProtKB-SubCell"/>
</dbReference>
<dbReference type="GO" id="GO:0006784">
    <property type="term" value="P:heme A biosynthetic process"/>
    <property type="evidence" value="ECO:0000318"/>
    <property type="project" value="GO_Central"/>
</dbReference>
<dbReference type="FunCoup" id="T1G622">
    <property type="interactions" value="1044"/>
</dbReference>
<dbReference type="EnsemblMetazoa" id="HelroT85716">
    <property type="protein sequence ID" value="HelroP85716"/>
    <property type="gene ID" value="HelroG85716"/>
</dbReference>
<evidence type="ECO:0000256" key="5">
    <source>
        <dbReference type="ARBA" id="ARBA00022679"/>
    </source>
</evidence>
<feature type="transmembrane region" description="Helical" evidence="14">
    <location>
        <begin position="244"/>
        <end position="263"/>
    </location>
</feature>
<keyword evidence="10" id="KW-0350">Heme biosynthesis</keyword>
<name>T1G622_HELRO</name>
<feature type="transmembrane region" description="Helical" evidence="14">
    <location>
        <begin position="196"/>
        <end position="224"/>
    </location>
</feature>
<keyword evidence="11 14" id="KW-0472">Membrane</keyword>
<keyword evidence="6 14" id="KW-0812">Transmembrane</keyword>
<evidence type="ECO:0000256" key="13">
    <source>
        <dbReference type="ARBA" id="ARBA00047690"/>
    </source>
</evidence>
<dbReference type="EMBL" id="KB097417">
    <property type="protein sequence ID" value="ESN97250.1"/>
    <property type="molecule type" value="Genomic_DNA"/>
</dbReference>
<dbReference type="PANTHER" id="PTHR43448">
    <property type="entry name" value="PROTOHEME IX FARNESYLTRANSFERASE, MITOCHONDRIAL"/>
    <property type="match status" value="1"/>
</dbReference>
<dbReference type="InParanoid" id="T1G622"/>
<proteinExistence type="inferred from homology"/>
<dbReference type="CDD" id="cd13957">
    <property type="entry name" value="PT_UbiA_Cox10"/>
    <property type="match status" value="1"/>
</dbReference>
<dbReference type="RefSeq" id="XP_009024636.1">
    <property type="nucleotide sequence ID" value="XM_009026388.1"/>
</dbReference>
<evidence type="ECO:0000313" key="15">
    <source>
        <dbReference type="EMBL" id="ESN97250.1"/>
    </source>
</evidence>
<dbReference type="InterPro" id="IPR006369">
    <property type="entry name" value="Protohaem_IX_farnesylTrfase"/>
</dbReference>
<reference evidence="15 17" key="2">
    <citation type="journal article" date="2013" name="Nature">
        <title>Insights into bilaterian evolution from three spiralian genomes.</title>
        <authorList>
            <person name="Simakov O."/>
            <person name="Marletaz F."/>
            <person name="Cho S.J."/>
            <person name="Edsinger-Gonzales E."/>
            <person name="Havlak P."/>
            <person name="Hellsten U."/>
            <person name="Kuo D.H."/>
            <person name="Larsson T."/>
            <person name="Lv J."/>
            <person name="Arendt D."/>
            <person name="Savage R."/>
            <person name="Osoegawa K."/>
            <person name="de Jong P."/>
            <person name="Grimwood J."/>
            <person name="Chapman J.A."/>
            <person name="Shapiro H."/>
            <person name="Aerts A."/>
            <person name="Otillar R.P."/>
            <person name="Terry A.Y."/>
            <person name="Boore J.L."/>
            <person name="Grigoriev I.V."/>
            <person name="Lindberg D.R."/>
            <person name="Seaver E.C."/>
            <person name="Weisblat D.A."/>
            <person name="Putnam N.H."/>
            <person name="Rokhsar D.S."/>
        </authorList>
    </citation>
    <scope>NUCLEOTIDE SEQUENCE</scope>
</reference>
<gene>
    <name evidence="16" type="primary">20216519</name>
    <name evidence="15" type="ORF">HELRODRAFT_85716</name>
</gene>
<evidence type="ECO:0000313" key="17">
    <source>
        <dbReference type="Proteomes" id="UP000015101"/>
    </source>
</evidence>
<keyword evidence="8 14" id="KW-1133">Transmembrane helix</keyword>
<evidence type="ECO:0000256" key="11">
    <source>
        <dbReference type="ARBA" id="ARBA00023136"/>
    </source>
</evidence>
<dbReference type="AlphaFoldDB" id="T1G622"/>
<keyword evidence="5" id="KW-0808">Transferase</keyword>
<comment type="subcellular location">
    <subcellularLocation>
        <location evidence="1">Mitochondrion membrane</location>
        <topology evidence="1">Multi-pass membrane protein</topology>
    </subcellularLocation>
</comment>
<dbReference type="eggNOG" id="KOG1380">
    <property type="taxonomic scope" value="Eukaryota"/>
</dbReference>
<dbReference type="Pfam" id="PF01040">
    <property type="entry name" value="UbiA"/>
    <property type="match status" value="1"/>
</dbReference>
<keyword evidence="17" id="KW-1185">Reference proteome</keyword>
<protein>
    <recommendedName>
        <fullName evidence="4">Protoheme IX farnesyltransferase, mitochondrial</fullName>
        <ecNumber evidence="3">2.5.1.141</ecNumber>
    </recommendedName>
    <alternativeName>
        <fullName evidence="12">Heme O synthase</fullName>
    </alternativeName>
</protein>
<dbReference type="OrthoDB" id="5211at2759"/>
<evidence type="ECO:0000256" key="4">
    <source>
        <dbReference type="ARBA" id="ARBA00016335"/>
    </source>
</evidence>
<dbReference type="InterPro" id="IPR030470">
    <property type="entry name" value="UbiA_prenylTrfase_CS"/>
</dbReference>
<dbReference type="STRING" id="6412.T1G622"/>
<evidence type="ECO:0000256" key="12">
    <source>
        <dbReference type="ARBA" id="ARBA00030253"/>
    </source>
</evidence>
<evidence type="ECO:0000256" key="8">
    <source>
        <dbReference type="ARBA" id="ARBA00022989"/>
    </source>
</evidence>
<dbReference type="InterPro" id="IPR044878">
    <property type="entry name" value="UbiA_sf"/>
</dbReference>
<evidence type="ECO:0000256" key="3">
    <source>
        <dbReference type="ARBA" id="ARBA00012292"/>
    </source>
</evidence>
<dbReference type="PANTHER" id="PTHR43448:SF2">
    <property type="entry name" value="PROTOHEME IX FARNESYLTRANSFERASE, MITOCHONDRIAL"/>
    <property type="match status" value="1"/>
</dbReference>
<accession>T1G622</accession>
<comment type="catalytic activity">
    <reaction evidence="13">
        <text>heme b + (2E,6E)-farnesyl diphosphate + H2O = Fe(II)-heme o + diphosphate</text>
        <dbReference type="Rhea" id="RHEA:28070"/>
        <dbReference type="ChEBI" id="CHEBI:15377"/>
        <dbReference type="ChEBI" id="CHEBI:33019"/>
        <dbReference type="ChEBI" id="CHEBI:60344"/>
        <dbReference type="ChEBI" id="CHEBI:60530"/>
        <dbReference type="ChEBI" id="CHEBI:175763"/>
        <dbReference type="EC" id="2.5.1.141"/>
    </reaction>
</comment>
<organism evidence="16 17">
    <name type="scientific">Helobdella robusta</name>
    <name type="common">Californian leech</name>
    <dbReference type="NCBI Taxonomy" id="6412"/>
    <lineage>
        <taxon>Eukaryota</taxon>
        <taxon>Metazoa</taxon>
        <taxon>Spiralia</taxon>
        <taxon>Lophotrochozoa</taxon>
        <taxon>Annelida</taxon>
        <taxon>Clitellata</taxon>
        <taxon>Hirudinea</taxon>
        <taxon>Rhynchobdellida</taxon>
        <taxon>Glossiphoniidae</taxon>
        <taxon>Helobdella</taxon>
    </lineage>
</organism>
<evidence type="ECO:0000256" key="7">
    <source>
        <dbReference type="ARBA" id="ARBA00022946"/>
    </source>
</evidence>
<reference evidence="17" key="1">
    <citation type="submission" date="2012-12" db="EMBL/GenBank/DDBJ databases">
        <authorList>
            <person name="Hellsten U."/>
            <person name="Grimwood J."/>
            <person name="Chapman J.A."/>
            <person name="Shapiro H."/>
            <person name="Aerts A."/>
            <person name="Otillar R.P."/>
            <person name="Terry A.Y."/>
            <person name="Boore J.L."/>
            <person name="Simakov O."/>
            <person name="Marletaz F."/>
            <person name="Cho S.-J."/>
            <person name="Edsinger-Gonzales E."/>
            <person name="Havlak P."/>
            <person name="Kuo D.-H."/>
            <person name="Larsson T."/>
            <person name="Lv J."/>
            <person name="Arendt D."/>
            <person name="Savage R."/>
            <person name="Osoegawa K."/>
            <person name="de Jong P."/>
            <person name="Lindberg D.R."/>
            <person name="Seaver E.C."/>
            <person name="Weisblat D.A."/>
            <person name="Putnam N.H."/>
            <person name="Grigoriev I.V."/>
            <person name="Rokhsar D.S."/>
        </authorList>
    </citation>
    <scope>NUCLEOTIDE SEQUENCE</scope>
</reference>
<dbReference type="EC" id="2.5.1.141" evidence="3"/>
<dbReference type="Proteomes" id="UP000015101">
    <property type="component" value="Unassembled WGS sequence"/>
</dbReference>
<comment type="similarity">
    <text evidence="2">Belongs to the UbiA prenyltransferase family.</text>
</comment>
<evidence type="ECO:0000256" key="14">
    <source>
        <dbReference type="SAM" id="Phobius"/>
    </source>
</evidence>
<dbReference type="FunFam" id="1.10.357.140:FF:000004">
    <property type="entry name" value="Protoheme IX farnesyltransferase, mitochondrial"/>
    <property type="match status" value="1"/>
</dbReference>
<keyword evidence="9" id="KW-0496">Mitochondrion</keyword>
<sequence>ALVSMSAIAGYGMAPTNPGFVSFLSCAVGTTLTSSAANSINQYLEVDLDARMNRTKNRPIVQKILGRKQVMNFAFLCGFIGGLILWAGSNGLTSFLGVSNIFLYTHVYTPMKRTSVANTWVGSVVGAVPPMMGWTAATGSLGLGAWLLAGVLFAWQFPHFCSLSWNLRGDYGKAGYKMMSVVDPQLCKNTNLEFSICLMFITVAFPIFQLTTWTFFVLALPLNLGLVELSWRFYRNGTNPDSKVLFKFTLIHLPLYFALMFLFKLG</sequence>
<dbReference type="GO" id="GO:0005739">
    <property type="term" value="C:mitochondrion"/>
    <property type="evidence" value="ECO:0000318"/>
    <property type="project" value="GO_Central"/>
</dbReference>
<evidence type="ECO:0000256" key="1">
    <source>
        <dbReference type="ARBA" id="ARBA00004225"/>
    </source>
</evidence>
<dbReference type="NCBIfam" id="TIGR01473">
    <property type="entry name" value="cyoE_ctaB"/>
    <property type="match status" value="1"/>
</dbReference>
<dbReference type="OMA" id="VVPYTMW"/>
<evidence type="ECO:0000256" key="6">
    <source>
        <dbReference type="ARBA" id="ARBA00022692"/>
    </source>
</evidence>
<dbReference type="GeneID" id="20216519"/>
<evidence type="ECO:0000256" key="2">
    <source>
        <dbReference type="ARBA" id="ARBA00005985"/>
    </source>
</evidence>
<dbReference type="PROSITE" id="PS00943">
    <property type="entry name" value="UBIA"/>
    <property type="match status" value="1"/>
</dbReference>
<evidence type="ECO:0000313" key="16">
    <source>
        <dbReference type="EnsemblMetazoa" id="HelroP85716"/>
    </source>
</evidence>